<keyword evidence="3" id="KW-1185">Reference proteome</keyword>
<organism evidence="2 3">
    <name type="scientific">Janibacter alkaliphilus</name>
    <dbReference type="NCBI Taxonomy" id="1069963"/>
    <lineage>
        <taxon>Bacteria</taxon>
        <taxon>Bacillati</taxon>
        <taxon>Actinomycetota</taxon>
        <taxon>Actinomycetes</taxon>
        <taxon>Micrococcales</taxon>
        <taxon>Intrasporangiaceae</taxon>
        <taxon>Janibacter</taxon>
    </lineage>
</organism>
<dbReference type="Gene3D" id="2.70.70.10">
    <property type="entry name" value="Glucose Permease (Domain IIA)"/>
    <property type="match status" value="1"/>
</dbReference>
<dbReference type="SUPFAM" id="SSF51261">
    <property type="entry name" value="Duplicated hybrid motif"/>
    <property type="match status" value="1"/>
</dbReference>
<keyword evidence="2" id="KW-0378">Hydrolase</keyword>
<dbReference type="InterPro" id="IPR011055">
    <property type="entry name" value="Dup_hybrid_motif"/>
</dbReference>
<dbReference type="Pfam" id="PF01551">
    <property type="entry name" value="Peptidase_M23"/>
    <property type="match status" value="1"/>
</dbReference>
<dbReference type="EMBL" id="JACBZX010000001">
    <property type="protein sequence ID" value="NYG36427.1"/>
    <property type="molecule type" value="Genomic_DNA"/>
</dbReference>
<evidence type="ECO:0000259" key="1">
    <source>
        <dbReference type="Pfam" id="PF01551"/>
    </source>
</evidence>
<dbReference type="RefSeq" id="WP_343036957.1">
    <property type="nucleotide sequence ID" value="NZ_JACBZX010000001.1"/>
</dbReference>
<reference evidence="2 3" key="1">
    <citation type="submission" date="2020-07" db="EMBL/GenBank/DDBJ databases">
        <title>Sequencing the genomes of 1000 actinobacteria strains.</title>
        <authorList>
            <person name="Klenk H.-P."/>
        </authorList>
    </citation>
    <scope>NUCLEOTIDE SEQUENCE [LARGE SCALE GENOMIC DNA]</scope>
    <source>
        <strain evidence="2 3">DSM 24723</strain>
    </source>
</reference>
<sequence length="214" mass="22692">MALPETPVVLAYPFVGRWAVQMSPADRVPSHGTSLMGSSHAIDFVPVDGAGRSAPRTWRSWVASEPPEDFVGFGRPLLSPVTGRVVAAHDGEPDHEARRAPVALLGYALTQRRRLAQGAAGLAGNHLVVALGEPGPVVLLAHLRRGSLRVSVGEQVEVGQEVAACGSSGNSTEPHVHVQVSDSTRWDQATGVPLTFRRGEQVELPRSGTVVDVR</sequence>
<dbReference type="GO" id="GO:0016787">
    <property type="term" value="F:hydrolase activity"/>
    <property type="evidence" value="ECO:0007669"/>
    <property type="project" value="UniProtKB-KW"/>
</dbReference>
<evidence type="ECO:0000313" key="3">
    <source>
        <dbReference type="Proteomes" id="UP000592181"/>
    </source>
</evidence>
<dbReference type="Proteomes" id="UP000592181">
    <property type="component" value="Unassembled WGS sequence"/>
</dbReference>
<accession>A0A852X1T8</accession>
<dbReference type="CDD" id="cd12797">
    <property type="entry name" value="M23_peptidase"/>
    <property type="match status" value="1"/>
</dbReference>
<dbReference type="AlphaFoldDB" id="A0A852X1T8"/>
<protein>
    <submittedName>
        <fullName evidence="2">Murein DD-endopeptidase MepM/ murein hydrolase activator NlpD</fullName>
    </submittedName>
</protein>
<dbReference type="InterPro" id="IPR016047">
    <property type="entry name" value="M23ase_b-sheet_dom"/>
</dbReference>
<gene>
    <name evidence="2" type="ORF">BJY28_000896</name>
</gene>
<feature type="domain" description="M23ase beta-sheet core" evidence="1">
    <location>
        <begin position="122"/>
        <end position="182"/>
    </location>
</feature>
<evidence type="ECO:0000313" key="2">
    <source>
        <dbReference type="EMBL" id="NYG36427.1"/>
    </source>
</evidence>
<comment type="caution">
    <text evidence="2">The sequence shown here is derived from an EMBL/GenBank/DDBJ whole genome shotgun (WGS) entry which is preliminary data.</text>
</comment>
<name>A0A852X1T8_9MICO</name>
<proteinExistence type="predicted"/>